<feature type="compositionally biased region" description="Basic and acidic residues" evidence="1">
    <location>
        <begin position="54"/>
        <end position="67"/>
    </location>
</feature>
<protein>
    <submittedName>
        <fullName evidence="2">Uncharacterized protein</fullName>
    </submittedName>
</protein>
<dbReference type="PANTHER" id="PTHR34194:SF2">
    <property type="entry name" value="F14J8.16 PROTEIN"/>
    <property type="match status" value="1"/>
</dbReference>
<dbReference type="Proteomes" id="UP001396334">
    <property type="component" value="Unassembled WGS sequence"/>
</dbReference>
<feature type="region of interest" description="Disordered" evidence="1">
    <location>
        <begin position="36"/>
        <end position="74"/>
    </location>
</feature>
<reference evidence="2 3" key="1">
    <citation type="journal article" date="2024" name="G3 (Bethesda)">
        <title>Genome assembly of Hibiscus sabdariffa L. provides insights into metabolisms of medicinal natural products.</title>
        <authorList>
            <person name="Kim T."/>
        </authorList>
    </citation>
    <scope>NUCLEOTIDE SEQUENCE [LARGE SCALE GENOMIC DNA]</scope>
    <source>
        <strain evidence="2">TK-2024</strain>
        <tissue evidence="2">Old leaves</tissue>
    </source>
</reference>
<dbReference type="EMBL" id="JBBPBN010000379">
    <property type="protein sequence ID" value="KAK8487793.1"/>
    <property type="molecule type" value="Genomic_DNA"/>
</dbReference>
<organism evidence="2 3">
    <name type="scientific">Hibiscus sabdariffa</name>
    <name type="common">roselle</name>
    <dbReference type="NCBI Taxonomy" id="183260"/>
    <lineage>
        <taxon>Eukaryota</taxon>
        <taxon>Viridiplantae</taxon>
        <taxon>Streptophyta</taxon>
        <taxon>Embryophyta</taxon>
        <taxon>Tracheophyta</taxon>
        <taxon>Spermatophyta</taxon>
        <taxon>Magnoliopsida</taxon>
        <taxon>eudicotyledons</taxon>
        <taxon>Gunneridae</taxon>
        <taxon>Pentapetalae</taxon>
        <taxon>rosids</taxon>
        <taxon>malvids</taxon>
        <taxon>Malvales</taxon>
        <taxon>Malvaceae</taxon>
        <taxon>Malvoideae</taxon>
        <taxon>Hibiscus</taxon>
    </lineage>
</organism>
<keyword evidence="3" id="KW-1185">Reference proteome</keyword>
<evidence type="ECO:0000256" key="1">
    <source>
        <dbReference type="SAM" id="MobiDB-lite"/>
    </source>
</evidence>
<sequence length="344" mass="38729">MEEDSELDSDYEMYMSSLKPGYDDNVIGESSSVEYISGSGGRVVEENEQGSFRNSERKRDFKSDSQRVKAKFSGTSDGVLRKAKTRVLKTVKRCSEIRVEGRGNEVRNAAGGGRRRLVDENEVSGEPFKRMDSGKDVESFSYGSDGTSVHQMDDESGSDLEILALDDDPYHEGRPTPFVSSKCYQLLVDEDSCDGNGTSAQSQFRGKLMELVKIPYDQNEFESLWQEVTHKRPVQGSRELRGGISKLYSTNTDGKSYLDWYKALIPLVKQNLLRLLAVSLTVFSVYSVLVRFTLADLKGKVDEFGSDRCKVLHLLRGFFFWLKNTAHEGAFQPWMDSLYLNALG</sequence>
<gene>
    <name evidence="2" type="ORF">V6N11_074198</name>
</gene>
<evidence type="ECO:0000313" key="3">
    <source>
        <dbReference type="Proteomes" id="UP001396334"/>
    </source>
</evidence>
<accession>A0ABR2A445</accession>
<evidence type="ECO:0000313" key="2">
    <source>
        <dbReference type="EMBL" id="KAK8487793.1"/>
    </source>
</evidence>
<comment type="caution">
    <text evidence="2">The sequence shown here is derived from an EMBL/GenBank/DDBJ whole genome shotgun (WGS) entry which is preliminary data.</text>
</comment>
<proteinExistence type="predicted"/>
<dbReference type="PANTHER" id="PTHR34194">
    <property type="entry name" value="F14J8.16 PROTEIN"/>
    <property type="match status" value="1"/>
</dbReference>
<name>A0ABR2A445_9ROSI</name>